<evidence type="ECO:0000256" key="3">
    <source>
        <dbReference type="ARBA" id="ARBA00022771"/>
    </source>
</evidence>
<evidence type="ECO:0000256" key="1">
    <source>
        <dbReference type="ARBA" id="ARBA00004123"/>
    </source>
</evidence>
<protein>
    <submittedName>
        <fullName evidence="6">Uncharacterized protein</fullName>
    </submittedName>
</protein>
<dbReference type="InterPro" id="IPR012337">
    <property type="entry name" value="RNaseH-like_sf"/>
</dbReference>
<name>A0ABQ9HT94_9NEOP</name>
<keyword evidence="4" id="KW-0862">Zinc</keyword>
<dbReference type="PANTHER" id="PTHR46481:SF10">
    <property type="entry name" value="ZINC FINGER BED DOMAIN-CONTAINING PROTEIN 39"/>
    <property type="match status" value="1"/>
</dbReference>
<dbReference type="PANTHER" id="PTHR46481">
    <property type="entry name" value="ZINC FINGER BED DOMAIN-CONTAINING PROTEIN 4"/>
    <property type="match status" value="1"/>
</dbReference>
<keyword evidence="5" id="KW-0539">Nucleus</keyword>
<organism evidence="6 7">
    <name type="scientific">Dryococelus australis</name>
    <dbReference type="NCBI Taxonomy" id="614101"/>
    <lineage>
        <taxon>Eukaryota</taxon>
        <taxon>Metazoa</taxon>
        <taxon>Ecdysozoa</taxon>
        <taxon>Arthropoda</taxon>
        <taxon>Hexapoda</taxon>
        <taxon>Insecta</taxon>
        <taxon>Pterygota</taxon>
        <taxon>Neoptera</taxon>
        <taxon>Polyneoptera</taxon>
        <taxon>Phasmatodea</taxon>
        <taxon>Verophasmatodea</taxon>
        <taxon>Anareolatae</taxon>
        <taxon>Phasmatidae</taxon>
        <taxon>Eurycanthinae</taxon>
        <taxon>Dryococelus</taxon>
    </lineage>
</organism>
<keyword evidence="7" id="KW-1185">Reference proteome</keyword>
<keyword evidence="2" id="KW-0479">Metal-binding</keyword>
<evidence type="ECO:0000313" key="7">
    <source>
        <dbReference type="Proteomes" id="UP001159363"/>
    </source>
</evidence>
<gene>
    <name evidence="6" type="ORF">PR048_013535</name>
</gene>
<comment type="subcellular location">
    <subcellularLocation>
        <location evidence="1">Nucleus</location>
    </subcellularLocation>
</comment>
<reference evidence="6 7" key="1">
    <citation type="submission" date="2023-02" db="EMBL/GenBank/DDBJ databases">
        <title>LHISI_Scaffold_Assembly.</title>
        <authorList>
            <person name="Stuart O.P."/>
            <person name="Cleave R."/>
            <person name="Magrath M.J.L."/>
            <person name="Mikheyev A.S."/>
        </authorList>
    </citation>
    <scope>NUCLEOTIDE SEQUENCE [LARGE SCALE GENOMIC DNA]</scope>
    <source>
        <strain evidence="6">Daus_M_001</strain>
        <tissue evidence="6">Leg muscle</tissue>
    </source>
</reference>
<evidence type="ECO:0000256" key="5">
    <source>
        <dbReference type="ARBA" id="ARBA00023242"/>
    </source>
</evidence>
<keyword evidence="3" id="KW-0863">Zinc-finger</keyword>
<dbReference type="InterPro" id="IPR052035">
    <property type="entry name" value="ZnF_BED_domain_contain"/>
</dbReference>
<dbReference type="EMBL" id="JARBHB010000004">
    <property type="protein sequence ID" value="KAJ8887320.1"/>
    <property type="molecule type" value="Genomic_DNA"/>
</dbReference>
<evidence type="ECO:0000256" key="4">
    <source>
        <dbReference type="ARBA" id="ARBA00022833"/>
    </source>
</evidence>
<evidence type="ECO:0000313" key="6">
    <source>
        <dbReference type="EMBL" id="KAJ8887320.1"/>
    </source>
</evidence>
<comment type="caution">
    <text evidence="6">The sequence shown here is derived from an EMBL/GenBank/DDBJ whole genome shotgun (WGS) entry which is preliminary data.</text>
</comment>
<evidence type="ECO:0000256" key="2">
    <source>
        <dbReference type="ARBA" id="ARBA00022723"/>
    </source>
</evidence>
<sequence length="281" mass="31787">MYTEVTGRIKEELHNVEFAGITTDIWTSVSYYDYLSLTIHYLDTNFCLHHCCLEVVQFPVSHTVQNICQFLSKLVSDWDVSQNVVAVLRDNCRIITAGLEMSSFEHIPYLAHTFHLGSKDGLPGSKIVTNLVSQSRRLAGHFKHSVHDTQILKKCQMTTVVPLHRLIQNELTKWNSSLNMLKTLQEQKSAILLVGWELDLPELRRQQWTLINNIIPVFNIFDSAMLQVSSTNVTSAECTSAYKVLYGVNVTGLVQVVEHELEKPAALGSGIQGLKMTSWLQ</sequence>
<dbReference type="Proteomes" id="UP001159363">
    <property type="component" value="Chromosome X"/>
</dbReference>
<proteinExistence type="predicted"/>
<dbReference type="SUPFAM" id="SSF53098">
    <property type="entry name" value="Ribonuclease H-like"/>
    <property type="match status" value="1"/>
</dbReference>
<accession>A0ABQ9HT94</accession>